<dbReference type="VEuPathDB" id="FungiDB:H257_01871"/>
<keyword evidence="3" id="KW-0808">Transferase</keyword>
<reference evidence="5" key="1">
    <citation type="submission" date="2018-07" db="EMBL/GenBank/DDBJ databases">
        <title>Annotation of Aphanomyces astaci genome assembly.</title>
        <authorList>
            <person name="Studholme D.J."/>
        </authorList>
    </citation>
    <scope>NUCLEOTIDE SEQUENCE [LARGE SCALE GENOMIC DNA]</scope>
    <source>
        <strain evidence="5">Pc</strain>
    </source>
</reference>
<protein>
    <submittedName>
        <fullName evidence="5">Uncharacterized protein</fullName>
    </submittedName>
</protein>
<comment type="caution">
    <text evidence="5">The sequence shown here is derived from an EMBL/GenBank/DDBJ whole genome shotgun (WGS) entry which is preliminary data.</text>
</comment>
<dbReference type="InterPro" id="IPR002088">
    <property type="entry name" value="Prenyl_trans_a"/>
</dbReference>
<evidence type="ECO:0000256" key="4">
    <source>
        <dbReference type="ARBA" id="ARBA00022737"/>
    </source>
</evidence>
<evidence type="ECO:0000256" key="3">
    <source>
        <dbReference type="ARBA" id="ARBA00022679"/>
    </source>
</evidence>
<keyword evidence="6" id="KW-1185">Reference proteome</keyword>
<gene>
    <name evidence="5" type="ORF">B5M09_007342</name>
</gene>
<comment type="similarity">
    <text evidence="1">Belongs to the protein prenyltransferase subunit alpha family.</text>
</comment>
<dbReference type="Pfam" id="PF01239">
    <property type="entry name" value="PPTA"/>
    <property type="match status" value="3"/>
</dbReference>
<sequence>MTGQSYVEEVTYLFDEDPSIDEIGVVHLDDEHEAFVLADHKLGIAMAKIPAIHRQAKEKFFRAKDLNDVPGILNATRCMLLVCADFYTAWNARYTSHTFVGDELATLLAHELSLCAKLCEEHPRNYFAWSYRYCICSKLSLPSLLAELHDTTREWCDRHVSDHSAWNHRHLVLVLVLSQVPTSATTLVADELAFVTRLQRLYPDRDALWCHRRAILQTMAPYLSNRSISSWEDLDAEYDDGGTAAVLDDHSIDAFVRVEVHFGSEVGSVPALRYAVFALEWV</sequence>
<accession>A0A425DG12</accession>
<dbReference type="PANTHER" id="PTHR11129">
    <property type="entry name" value="PROTEIN FARNESYLTRANSFERASE ALPHA SUBUNIT/RAB GERANYLGERANYL TRANSFERASE ALPHA SUBUNIT"/>
    <property type="match status" value="1"/>
</dbReference>
<evidence type="ECO:0000256" key="1">
    <source>
        <dbReference type="ARBA" id="ARBA00006734"/>
    </source>
</evidence>
<dbReference type="PROSITE" id="PS51147">
    <property type="entry name" value="PFTA"/>
    <property type="match status" value="1"/>
</dbReference>
<proteinExistence type="inferred from homology"/>
<dbReference type="AlphaFoldDB" id="A0A425DG12"/>
<organism evidence="5 6">
    <name type="scientific">Aphanomyces astaci</name>
    <name type="common">Crayfish plague agent</name>
    <dbReference type="NCBI Taxonomy" id="112090"/>
    <lineage>
        <taxon>Eukaryota</taxon>
        <taxon>Sar</taxon>
        <taxon>Stramenopiles</taxon>
        <taxon>Oomycota</taxon>
        <taxon>Saprolegniomycetes</taxon>
        <taxon>Saprolegniales</taxon>
        <taxon>Verrucalvaceae</taxon>
        <taxon>Aphanomyces</taxon>
    </lineage>
</organism>
<evidence type="ECO:0000313" key="5">
    <source>
        <dbReference type="EMBL" id="RQM28221.1"/>
    </source>
</evidence>
<name>A0A425DG12_APHAT</name>
<dbReference type="GO" id="GO:0005737">
    <property type="term" value="C:cytoplasm"/>
    <property type="evidence" value="ECO:0007669"/>
    <property type="project" value="TreeGrafter"/>
</dbReference>
<dbReference type="SUPFAM" id="SSF48439">
    <property type="entry name" value="Protein prenylyltransferase"/>
    <property type="match status" value="1"/>
</dbReference>
<keyword evidence="4" id="KW-0677">Repeat</keyword>
<dbReference type="PANTHER" id="PTHR11129:SF3">
    <property type="entry name" value="PROTEIN PRENYLTRANSFERASE ALPHA SUBUNIT REPEAT-CONTAINING PROTEIN 1"/>
    <property type="match status" value="1"/>
</dbReference>
<dbReference type="GO" id="GO:0008318">
    <property type="term" value="F:protein prenyltransferase activity"/>
    <property type="evidence" value="ECO:0007669"/>
    <property type="project" value="InterPro"/>
</dbReference>
<dbReference type="Proteomes" id="UP000284702">
    <property type="component" value="Unassembled WGS sequence"/>
</dbReference>
<keyword evidence="2" id="KW-0637">Prenyltransferase</keyword>
<dbReference type="EMBL" id="MZMZ02001830">
    <property type="protein sequence ID" value="RQM28221.1"/>
    <property type="molecule type" value="Genomic_DNA"/>
</dbReference>
<dbReference type="Gene3D" id="1.25.40.120">
    <property type="entry name" value="Protein prenylyltransferase"/>
    <property type="match status" value="1"/>
</dbReference>
<evidence type="ECO:0000313" key="6">
    <source>
        <dbReference type="Proteomes" id="UP000284702"/>
    </source>
</evidence>
<evidence type="ECO:0000256" key="2">
    <source>
        <dbReference type="ARBA" id="ARBA00022602"/>
    </source>
</evidence>